<reference evidence="2" key="1">
    <citation type="submission" date="2016-11" db="UniProtKB">
        <authorList>
            <consortium name="WormBaseParasite"/>
        </authorList>
    </citation>
    <scope>IDENTIFICATION</scope>
    <source>
        <strain evidence="2">KR3021</strain>
    </source>
</reference>
<sequence>MSTTDSHQHMMGRNGTISECPKGSILDNTSVKVIFCALYILTFLLAFFGNLFTIIIIGINHKMRTATNFFLVNLAVADLLIAIFCIIQNMYHIIARSFGDWPFGDLPCKTYVYVLHLVPCTSIGILTCVSIEKYIAVLHPLKALHLLTPRMRGSIMVGIWTFSIFTNLPYFLTTNEVQFEKMSACTRNFDAGIDIKDMITISFIIWYCVPLCVLVFIYSRIGQRLWQSEISRFKEKNKNHEGELIRLHDIDSNGAISINLNSSPESSPMHSNGRNAFGKVMFRIKKTTETITDPLTDFFHRGAIVFGKQEQQSGNESRKKVVIPRF</sequence>
<dbReference type="WBParaSite" id="RSKR_0000798600.1">
    <property type="protein sequence ID" value="RSKR_0000798600.1"/>
    <property type="gene ID" value="RSKR_0000798600"/>
</dbReference>
<dbReference type="Proteomes" id="UP000095286">
    <property type="component" value="Unplaced"/>
</dbReference>
<evidence type="ECO:0000313" key="1">
    <source>
        <dbReference type="Proteomes" id="UP000095286"/>
    </source>
</evidence>
<protein>
    <submittedName>
        <fullName evidence="2">G_PROTEIN_RECEP_F1_2 domain-containing protein</fullName>
    </submittedName>
</protein>
<accession>A0AC35U5M7</accession>
<proteinExistence type="predicted"/>
<name>A0AC35U5M7_9BILA</name>
<evidence type="ECO:0000313" key="2">
    <source>
        <dbReference type="WBParaSite" id="RSKR_0000798600.1"/>
    </source>
</evidence>
<organism evidence="1 2">
    <name type="scientific">Rhabditophanes sp. KR3021</name>
    <dbReference type="NCBI Taxonomy" id="114890"/>
    <lineage>
        <taxon>Eukaryota</taxon>
        <taxon>Metazoa</taxon>
        <taxon>Ecdysozoa</taxon>
        <taxon>Nematoda</taxon>
        <taxon>Chromadorea</taxon>
        <taxon>Rhabditida</taxon>
        <taxon>Tylenchina</taxon>
        <taxon>Panagrolaimomorpha</taxon>
        <taxon>Strongyloidoidea</taxon>
        <taxon>Alloionematidae</taxon>
        <taxon>Rhabditophanes</taxon>
    </lineage>
</organism>